<keyword evidence="2" id="KW-1185">Reference proteome</keyword>
<reference evidence="1" key="2">
    <citation type="submission" date="2025-09" db="UniProtKB">
        <authorList>
            <consortium name="Ensembl"/>
        </authorList>
    </citation>
    <scope>IDENTIFICATION</scope>
</reference>
<dbReference type="Proteomes" id="UP000694415">
    <property type="component" value="Unplaced"/>
</dbReference>
<evidence type="ECO:0000313" key="1">
    <source>
        <dbReference type="Ensembl" id="ENSMSIP00000029240.1"/>
    </source>
</evidence>
<name>A0A8C6I0I2_MUSSI</name>
<sequence>MMTSVPPRKSWWTSKKTVKVIRSYPTFPSLNAWEKFRGLLPVDGETNPGVGLGVEEGLLCQMVHSPEFNLFPNSVVFESNFVQLVQKKSKGLQPSESLTHLMAQGESETLSQIFSDLHQQKQYRKLYMMLPFPLGRVYAARTSTSLQHSVSGGLYLDKGEQEVATRSKPELSQQH</sequence>
<evidence type="ECO:0000313" key="2">
    <source>
        <dbReference type="Proteomes" id="UP000694415"/>
    </source>
</evidence>
<dbReference type="Ensembl" id="ENSMSIT00000036857.1">
    <property type="protein sequence ID" value="ENSMSIP00000029240.1"/>
    <property type="gene ID" value="ENSMSIG00000024512.1"/>
</dbReference>
<proteinExistence type="predicted"/>
<dbReference type="GO" id="GO:0005634">
    <property type="term" value="C:nucleus"/>
    <property type="evidence" value="ECO:0007669"/>
    <property type="project" value="TreeGrafter"/>
</dbReference>
<accession>A0A8C6I0I2</accession>
<reference evidence="1" key="1">
    <citation type="submission" date="2025-08" db="UniProtKB">
        <authorList>
            <consortium name="Ensembl"/>
        </authorList>
    </citation>
    <scope>IDENTIFICATION</scope>
</reference>
<dbReference type="AlphaFoldDB" id="A0A8C6I0I2"/>
<dbReference type="PANTHER" id="PTHR22574">
    <property type="match status" value="1"/>
</dbReference>
<protein>
    <submittedName>
        <fullName evidence="1">Golgi associated RAB2 interactor 1B</fullName>
    </submittedName>
</protein>
<organism evidence="1 2">
    <name type="scientific">Mus spicilegus</name>
    <name type="common">Mound-building mouse</name>
    <dbReference type="NCBI Taxonomy" id="10103"/>
    <lineage>
        <taxon>Eukaryota</taxon>
        <taxon>Metazoa</taxon>
        <taxon>Chordata</taxon>
        <taxon>Craniata</taxon>
        <taxon>Vertebrata</taxon>
        <taxon>Euteleostomi</taxon>
        <taxon>Mammalia</taxon>
        <taxon>Eutheria</taxon>
        <taxon>Euarchontoglires</taxon>
        <taxon>Glires</taxon>
        <taxon>Rodentia</taxon>
        <taxon>Myomorpha</taxon>
        <taxon>Muroidea</taxon>
        <taxon>Muridae</taxon>
        <taxon>Murinae</taxon>
        <taxon>Mus</taxon>
        <taxon>Mus</taxon>
    </lineage>
</organism>
<dbReference type="GeneTree" id="ENSGT00940000161477"/>
<dbReference type="PANTHER" id="PTHR22574:SF13">
    <property type="entry name" value="GOLGI-ASSOCIATED RAB2 INTERACTOR PROTEIN 1B"/>
    <property type="match status" value="1"/>
</dbReference>